<dbReference type="InterPro" id="IPR036390">
    <property type="entry name" value="WH_DNA-bd_sf"/>
</dbReference>
<dbReference type="PANTHER" id="PTHR30118:SF15">
    <property type="entry name" value="TRANSCRIPTIONAL REGULATORY PROTEIN"/>
    <property type="match status" value="1"/>
</dbReference>
<reference evidence="6 7" key="1">
    <citation type="journal article" date="2005" name="Int. J. Syst. Evol. Microbiol.">
        <title>Nitrincola lacisaponensis gen. nov., sp. nov., a novel alkaliphilic bacterium isolated from an alkaline, saline lake.</title>
        <authorList>
            <person name="Dimitriu P.A."/>
            <person name="Shukla S.K."/>
            <person name="Conradt J."/>
            <person name="Marquez M.C."/>
            <person name="Ventosa A."/>
            <person name="Maglia A."/>
            <person name="Peyton B.M."/>
            <person name="Pinkart H.C."/>
            <person name="Mormile M.R."/>
        </authorList>
    </citation>
    <scope>NUCLEOTIDE SEQUENCE [LARGE SCALE GENOMIC DNA]</scope>
    <source>
        <strain evidence="6 7">4CA</strain>
    </source>
</reference>
<dbReference type="InterPro" id="IPR000847">
    <property type="entry name" value="LysR_HTH_N"/>
</dbReference>
<feature type="domain" description="HTH lysR-type" evidence="5">
    <location>
        <begin position="9"/>
        <end position="66"/>
    </location>
</feature>
<gene>
    <name evidence="6" type="ORF">ADINL_0313</name>
</gene>
<dbReference type="OrthoDB" id="8839911at2"/>
<keyword evidence="2" id="KW-0805">Transcription regulation</keyword>
<evidence type="ECO:0000313" key="6">
    <source>
        <dbReference type="EMBL" id="KDE41240.1"/>
    </source>
</evidence>
<dbReference type="InterPro" id="IPR037402">
    <property type="entry name" value="YidZ_PBP2"/>
</dbReference>
<dbReference type="InterPro" id="IPR036388">
    <property type="entry name" value="WH-like_DNA-bd_sf"/>
</dbReference>
<dbReference type="Gene3D" id="3.40.190.10">
    <property type="entry name" value="Periplasmic binding protein-like II"/>
    <property type="match status" value="2"/>
</dbReference>
<dbReference type="PATRIC" id="fig|267850.7.peg.309"/>
<dbReference type="Gene3D" id="1.10.10.10">
    <property type="entry name" value="Winged helix-like DNA-binding domain superfamily/Winged helix DNA-binding domain"/>
    <property type="match status" value="1"/>
</dbReference>
<dbReference type="GO" id="GO:0003700">
    <property type="term" value="F:DNA-binding transcription factor activity"/>
    <property type="evidence" value="ECO:0007669"/>
    <property type="project" value="InterPro"/>
</dbReference>
<accession>A0A063Y7Y9</accession>
<dbReference type="Pfam" id="PF03466">
    <property type="entry name" value="LysR_substrate"/>
    <property type="match status" value="1"/>
</dbReference>
<protein>
    <submittedName>
        <fullName evidence="6">Transcriptional regulatory protein</fullName>
    </submittedName>
</protein>
<organism evidence="6 7">
    <name type="scientific">Nitrincola lacisaponensis</name>
    <dbReference type="NCBI Taxonomy" id="267850"/>
    <lineage>
        <taxon>Bacteria</taxon>
        <taxon>Pseudomonadati</taxon>
        <taxon>Pseudomonadota</taxon>
        <taxon>Gammaproteobacteria</taxon>
        <taxon>Oceanospirillales</taxon>
        <taxon>Oceanospirillaceae</taxon>
        <taxon>Nitrincola</taxon>
    </lineage>
</organism>
<keyword evidence="3" id="KW-0238">DNA-binding</keyword>
<dbReference type="PRINTS" id="PR00039">
    <property type="entry name" value="HTHLYSR"/>
</dbReference>
<dbReference type="CDD" id="cd08417">
    <property type="entry name" value="PBP2_Nitroaromatics_like"/>
    <property type="match status" value="1"/>
</dbReference>
<evidence type="ECO:0000256" key="2">
    <source>
        <dbReference type="ARBA" id="ARBA00023015"/>
    </source>
</evidence>
<proteinExistence type="inferred from homology"/>
<evidence type="ECO:0000259" key="5">
    <source>
        <dbReference type="PROSITE" id="PS50931"/>
    </source>
</evidence>
<dbReference type="GO" id="GO:0003677">
    <property type="term" value="F:DNA binding"/>
    <property type="evidence" value="ECO:0007669"/>
    <property type="project" value="UniProtKB-KW"/>
</dbReference>
<dbReference type="AlphaFoldDB" id="A0A063Y7Y9"/>
<dbReference type="SUPFAM" id="SSF46785">
    <property type="entry name" value="Winged helix' DNA-binding domain"/>
    <property type="match status" value="1"/>
</dbReference>
<dbReference type="STRING" id="267850.ADINL_0313"/>
<evidence type="ECO:0000256" key="4">
    <source>
        <dbReference type="ARBA" id="ARBA00023163"/>
    </source>
</evidence>
<evidence type="ECO:0000256" key="1">
    <source>
        <dbReference type="ARBA" id="ARBA00009437"/>
    </source>
</evidence>
<comment type="caution">
    <text evidence="6">The sequence shown here is derived from an EMBL/GenBank/DDBJ whole genome shotgun (WGS) entry which is preliminary data.</text>
</comment>
<keyword evidence="4" id="KW-0804">Transcription</keyword>
<sequence>MREMNIDKLDLNLLLLLDRLLSERHVSRAAQSLGLSQPAMSRALARLRQVFNDPLLVRTAQGYDLSARAMQIQPELTEILNSLEFLVQKPVFDPRADRGVIKVTGLDLELTLYLPQLMQRMRHQAPGMRLEILRQEDDSFAMLDRNEVHFSLSGLEPKVSVGSLHRIQLDQMPAVCLMSANHPLANQALTPESFAAAAHGLVSITGRGPGYMDQVLENVGLKREVMLRLSSFMSVADYCEHTDLLFTLPQRLAERIAAGRALLLQPLPVELQQPPVRFFFYWHSRHHHDPRMAWVREQLVDIARQLPPLIQR</sequence>
<dbReference type="EMBL" id="JMSZ01000007">
    <property type="protein sequence ID" value="KDE41240.1"/>
    <property type="molecule type" value="Genomic_DNA"/>
</dbReference>
<dbReference type="InterPro" id="IPR050389">
    <property type="entry name" value="LysR-type_TF"/>
</dbReference>
<dbReference type="PANTHER" id="PTHR30118">
    <property type="entry name" value="HTH-TYPE TRANSCRIPTIONAL REGULATOR LEUO-RELATED"/>
    <property type="match status" value="1"/>
</dbReference>
<name>A0A063Y7Y9_9GAMM</name>
<dbReference type="Proteomes" id="UP000027318">
    <property type="component" value="Unassembled WGS sequence"/>
</dbReference>
<dbReference type="Pfam" id="PF00126">
    <property type="entry name" value="HTH_1"/>
    <property type="match status" value="1"/>
</dbReference>
<dbReference type="PROSITE" id="PS50931">
    <property type="entry name" value="HTH_LYSR"/>
    <property type="match status" value="1"/>
</dbReference>
<dbReference type="SUPFAM" id="SSF53850">
    <property type="entry name" value="Periplasmic binding protein-like II"/>
    <property type="match status" value="1"/>
</dbReference>
<evidence type="ECO:0000313" key="7">
    <source>
        <dbReference type="Proteomes" id="UP000027318"/>
    </source>
</evidence>
<dbReference type="InterPro" id="IPR005119">
    <property type="entry name" value="LysR_subst-bd"/>
</dbReference>
<keyword evidence="7" id="KW-1185">Reference proteome</keyword>
<evidence type="ECO:0000256" key="3">
    <source>
        <dbReference type="ARBA" id="ARBA00023125"/>
    </source>
</evidence>
<comment type="similarity">
    <text evidence="1">Belongs to the LysR transcriptional regulatory family.</text>
</comment>
<dbReference type="RefSeq" id="WP_036543052.1">
    <property type="nucleotide sequence ID" value="NZ_JMSZ01000007.1"/>
</dbReference>